<sequence>MTLELPDQINGFIPIPLLVRESTSDTEPVYHILYAKKHQTHKTGSTDNTTDRTIFITNLPVDASHSSIKSLCHFLGNTILESFIPEKNYNRGLVVLVDKASCSRFLTKAKQQNPVPWSPQEPTGSEAYYLKNRIKYPDEGELQHEVDTYMEEFAQAEETKRQQVVDKLNLVDEDGFTMVVGSKRKSLAGIATAQKATEQFVAEQSAKKKRKKEKADFYRFQIREQKKTEMNDLLRRFQQDKLKVKELKERKRFKPY</sequence>
<dbReference type="GO" id="GO:0003676">
    <property type="term" value="F:nucleic acid binding"/>
    <property type="evidence" value="ECO:0007669"/>
    <property type="project" value="InterPro"/>
</dbReference>
<dbReference type="Pfam" id="PF12923">
    <property type="entry name" value="RRP7"/>
    <property type="match status" value="1"/>
</dbReference>
<dbReference type="Proteomes" id="UP000189580">
    <property type="component" value="Chromosome b"/>
</dbReference>
<dbReference type="PANTHER" id="PTHR13191">
    <property type="entry name" value="RIBOSOMAL RNA PROCESSING PROTEIN 7-RELATED"/>
    <property type="match status" value="1"/>
</dbReference>
<evidence type="ECO:0000259" key="2">
    <source>
        <dbReference type="Pfam" id="PF12923"/>
    </source>
</evidence>
<dbReference type="GO" id="GO:0006364">
    <property type="term" value="P:rRNA processing"/>
    <property type="evidence" value="ECO:0007669"/>
    <property type="project" value="TreeGrafter"/>
</dbReference>
<dbReference type="GO" id="GO:0000028">
    <property type="term" value="P:ribosomal small subunit assembly"/>
    <property type="evidence" value="ECO:0007669"/>
    <property type="project" value="TreeGrafter"/>
</dbReference>
<comment type="similarity">
    <text evidence="1">Belongs to the RRP7 family.</text>
</comment>
<dbReference type="GO" id="GO:0032545">
    <property type="term" value="C:CURI complex"/>
    <property type="evidence" value="ECO:0007669"/>
    <property type="project" value="TreeGrafter"/>
</dbReference>
<protein>
    <submittedName>
        <fullName evidence="4">Rrp7p</fullName>
    </submittedName>
</protein>
<evidence type="ECO:0000259" key="3">
    <source>
        <dbReference type="Pfam" id="PF17799"/>
    </source>
</evidence>
<evidence type="ECO:0000313" key="4">
    <source>
        <dbReference type="EMBL" id="ANB15234.1"/>
    </source>
</evidence>
<feature type="domain" description="Rrp7 RRM-like N-terminal" evidence="3">
    <location>
        <begin position="9"/>
        <end position="84"/>
    </location>
</feature>
<dbReference type="AlphaFoldDB" id="A0A167FFG4"/>
<dbReference type="Pfam" id="PF17799">
    <property type="entry name" value="RRM_Rrp7"/>
    <property type="match status" value="1"/>
</dbReference>
<dbReference type="RefSeq" id="XP_018737711.1">
    <property type="nucleotide sequence ID" value="XM_018879833.1"/>
</dbReference>
<accession>A0A167FFG4</accession>
<evidence type="ECO:0000313" key="5">
    <source>
        <dbReference type="Proteomes" id="UP000189580"/>
    </source>
</evidence>
<dbReference type="Gene3D" id="3.30.70.330">
    <property type="match status" value="1"/>
</dbReference>
<dbReference type="InterPro" id="IPR035979">
    <property type="entry name" value="RBD_domain_sf"/>
</dbReference>
<feature type="domain" description="Ribosomal RNA-processing protein 7 C-terminal" evidence="2">
    <location>
        <begin position="135"/>
        <end position="256"/>
    </location>
</feature>
<dbReference type="SUPFAM" id="SSF54928">
    <property type="entry name" value="RNA-binding domain, RBD"/>
    <property type="match status" value="1"/>
</dbReference>
<dbReference type="GeneID" id="30034818"/>
<dbReference type="GO" id="GO:0034456">
    <property type="term" value="C:UTP-C complex"/>
    <property type="evidence" value="ECO:0007669"/>
    <property type="project" value="TreeGrafter"/>
</dbReference>
<dbReference type="Gene3D" id="6.10.250.1770">
    <property type="match status" value="1"/>
</dbReference>
<dbReference type="PANTHER" id="PTHR13191:SF0">
    <property type="entry name" value="RIBOSOMAL RNA-PROCESSING PROTEIN 7 HOMOLOG A-RELATED"/>
    <property type="match status" value="1"/>
</dbReference>
<evidence type="ECO:0000256" key="1">
    <source>
        <dbReference type="ARBA" id="ARBA00006110"/>
    </source>
</evidence>
<dbReference type="InterPro" id="IPR024326">
    <property type="entry name" value="RRP7_C"/>
</dbReference>
<dbReference type="OrthoDB" id="5390at2759"/>
<dbReference type="EMBL" id="CP014503">
    <property type="protein sequence ID" value="ANB15234.1"/>
    <property type="molecule type" value="Genomic_DNA"/>
</dbReference>
<name>A0A167FFG4_9ASCO</name>
<dbReference type="KEGG" id="slb:AWJ20_2860"/>
<dbReference type="InterPro" id="IPR012677">
    <property type="entry name" value="Nucleotide-bd_a/b_plait_sf"/>
</dbReference>
<organism evidence="4 5">
    <name type="scientific">Sugiyamaella lignohabitans</name>
    <dbReference type="NCBI Taxonomy" id="796027"/>
    <lineage>
        <taxon>Eukaryota</taxon>
        <taxon>Fungi</taxon>
        <taxon>Dikarya</taxon>
        <taxon>Ascomycota</taxon>
        <taxon>Saccharomycotina</taxon>
        <taxon>Dipodascomycetes</taxon>
        <taxon>Dipodascales</taxon>
        <taxon>Trichomonascaceae</taxon>
        <taxon>Sugiyamaella</taxon>
    </lineage>
</organism>
<keyword evidence="5" id="KW-1185">Reference proteome</keyword>
<proteinExistence type="inferred from homology"/>
<reference evidence="4 5" key="1">
    <citation type="submission" date="2016-02" db="EMBL/GenBank/DDBJ databases">
        <title>Complete genome sequence and transcriptome regulation of the pentose utilising yeast Sugiyamaella lignohabitans.</title>
        <authorList>
            <person name="Bellasio M."/>
            <person name="Peymann A."/>
            <person name="Valli M."/>
            <person name="Sipitzky M."/>
            <person name="Graf A."/>
            <person name="Sauer M."/>
            <person name="Marx H."/>
            <person name="Mattanovich D."/>
        </authorList>
    </citation>
    <scope>NUCLEOTIDE SEQUENCE [LARGE SCALE GENOMIC DNA]</scope>
    <source>
        <strain evidence="4 5">CBS 10342</strain>
    </source>
</reference>
<gene>
    <name evidence="4" type="primary">RRP7</name>
    <name evidence="4" type="ORF">AWJ20_2860</name>
</gene>
<dbReference type="InterPro" id="IPR040447">
    <property type="entry name" value="RRM_Rrp7"/>
</dbReference>
<dbReference type="InterPro" id="IPR040446">
    <property type="entry name" value="RRP7"/>
</dbReference>